<reference evidence="3" key="1">
    <citation type="submission" date="2020-08" db="EMBL/GenBank/DDBJ databases">
        <title>Genome public.</title>
        <authorList>
            <person name="Liu C."/>
            <person name="Sun Q."/>
        </authorList>
    </citation>
    <scope>NUCLEOTIDE SEQUENCE</scope>
    <source>
        <strain evidence="3">BX12</strain>
    </source>
</reference>
<sequence>MRYDEEKQLIFLLEQIEDPRHARGIRYRFADLLLICIYAVLAGHSEGSDIAFYAELNFEYFKEKTQMKRVPSHDTFSRLLRMVSFEKLSFSLGAWLKEMFPEICERYKDMKILRVDGKAVRAASEKGKGEKPRYLLNAMYEGESIGLKVKEVGEKENEISCLPEYRKLFELNKTIVTIDAMGCNQTVIQAIVDRGGSYVIPVKENQKRLLRTIEEELERLKQKGKYEKLDGVEQINKSHGRIERIKGRLIQDTSFLYEKLGLESIYGSIARIGVIEKKTVQTGTGEISHSRQIVITNLEELDIENLVKIRQGHWNIEMQHWLLDVQLKEDQKTARKEGAMTSGAVLRRFCLMMKKYDEQYSDKPMKRFIMANEHDIHRIEKLLFEKKYEN</sequence>
<dbReference type="NCBIfam" id="NF033564">
    <property type="entry name" value="transpos_ISAs1"/>
    <property type="match status" value="1"/>
</dbReference>
<keyword evidence="4" id="KW-1185">Reference proteome</keyword>
<dbReference type="GO" id="GO:0003677">
    <property type="term" value="F:DNA binding"/>
    <property type="evidence" value="ECO:0007669"/>
    <property type="project" value="InterPro"/>
</dbReference>
<dbReference type="GO" id="GO:0006313">
    <property type="term" value="P:DNA transposition"/>
    <property type="evidence" value="ECO:0007669"/>
    <property type="project" value="InterPro"/>
</dbReference>
<dbReference type="InterPro" id="IPR051698">
    <property type="entry name" value="Transposase_11-like"/>
</dbReference>
<comment type="caution">
    <text evidence="3">The sequence shown here is derived from an EMBL/GenBank/DDBJ whole genome shotgun (WGS) entry which is preliminary data.</text>
</comment>
<dbReference type="GO" id="GO:0004803">
    <property type="term" value="F:transposase activity"/>
    <property type="evidence" value="ECO:0007669"/>
    <property type="project" value="InterPro"/>
</dbReference>
<dbReference type="EMBL" id="JACRYT010000009">
    <property type="protein sequence ID" value="MBC6680128.1"/>
    <property type="molecule type" value="Genomic_DNA"/>
</dbReference>
<accession>A0A923SW98</accession>
<evidence type="ECO:0000259" key="2">
    <source>
        <dbReference type="Pfam" id="PF13808"/>
    </source>
</evidence>
<feature type="domain" description="H repeat-associated protein N-terminal" evidence="2">
    <location>
        <begin position="13"/>
        <end position="96"/>
    </location>
</feature>
<dbReference type="InterPro" id="IPR047647">
    <property type="entry name" value="ISAs1_transpos"/>
</dbReference>
<dbReference type="RefSeq" id="WP_187303230.1">
    <property type="nucleotide sequence ID" value="NZ_JACRYT010000009.1"/>
</dbReference>
<feature type="domain" description="Transposase IS4-like" evidence="1">
    <location>
        <begin position="109"/>
        <end position="352"/>
    </location>
</feature>
<protein>
    <submittedName>
        <fullName evidence="3">ISAs1 family transposase</fullName>
    </submittedName>
</protein>
<organism evidence="3 4">
    <name type="scientific">Zhenpiania hominis</name>
    <dbReference type="NCBI Taxonomy" id="2763644"/>
    <lineage>
        <taxon>Bacteria</taxon>
        <taxon>Bacillati</taxon>
        <taxon>Bacillota</taxon>
        <taxon>Clostridia</taxon>
        <taxon>Peptostreptococcales</taxon>
        <taxon>Anaerovoracaceae</taxon>
        <taxon>Zhenpiania</taxon>
    </lineage>
</organism>
<evidence type="ECO:0000259" key="1">
    <source>
        <dbReference type="Pfam" id="PF01609"/>
    </source>
</evidence>
<dbReference type="PANTHER" id="PTHR30298">
    <property type="entry name" value="H REPEAT-ASSOCIATED PREDICTED TRANSPOSASE"/>
    <property type="match status" value="1"/>
</dbReference>
<evidence type="ECO:0000313" key="4">
    <source>
        <dbReference type="Proteomes" id="UP000602647"/>
    </source>
</evidence>
<dbReference type="AlphaFoldDB" id="A0A923SW98"/>
<name>A0A923SW98_9FIRM</name>
<dbReference type="Proteomes" id="UP000602647">
    <property type="component" value="Unassembled WGS sequence"/>
</dbReference>
<gene>
    <name evidence="3" type="ORF">H9L42_09810</name>
</gene>
<evidence type="ECO:0000313" key="3">
    <source>
        <dbReference type="EMBL" id="MBC6680128.1"/>
    </source>
</evidence>
<dbReference type="Pfam" id="PF13808">
    <property type="entry name" value="DDE_Tnp_1_assoc"/>
    <property type="match status" value="1"/>
</dbReference>
<dbReference type="InterPro" id="IPR002559">
    <property type="entry name" value="Transposase_11"/>
</dbReference>
<dbReference type="Pfam" id="PF01609">
    <property type="entry name" value="DDE_Tnp_1"/>
    <property type="match status" value="1"/>
</dbReference>
<dbReference type="InterPro" id="IPR032806">
    <property type="entry name" value="YbfD_N"/>
</dbReference>
<dbReference type="PANTHER" id="PTHR30298:SF0">
    <property type="entry name" value="PROTEIN YBFL-RELATED"/>
    <property type="match status" value="1"/>
</dbReference>
<proteinExistence type="predicted"/>